<dbReference type="Proteomes" id="UP000198556">
    <property type="component" value="Unassembled WGS sequence"/>
</dbReference>
<dbReference type="EMBL" id="FOGF01000001">
    <property type="protein sequence ID" value="SEQ54567.1"/>
    <property type="molecule type" value="Genomic_DNA"/>
</dbReference>
<dbReference type="CDD" id="cd00347">
    <property type="entry name" value="Flavin_utilizing_monoxygenases"/>
    <property type="match status" value="1"/>
</dbReference>
<gene>
    <name evidence="3" type="ORF">SAMN05421767_10174</name>
</gene>
<dbReference type="SUPFAM" id="SSF51679">
    <property type="entry name" value="Bacterial luciferase-like"/>
    <property type="match status" value="1"/>
</dbReference>
<evidence type="ECO:0000313" key="3">
    <source>
        <dbReference type="EMBL" id="SEQ54567.1"/>
    </source>
</evidence>
<comment type="similarity">
    <text evidence="1">To bacterial alkanal monooxygenase alpha and beta chains.</text>
</comment>
<reference evidence="3 4" key="1">
    <citation type="submission" date="2016-10" db="EMBL/GenBank/DDBJ databases">
        <authorList>
            <person name="de Groot N.N."/>
        </authorList>
    </citation>
    <scope>NUCLEOTIDE SEQUENCE [LARGE SCALE GENOMIC DNA]</scope>
    <source>
        <strain evidence="3 4">DSM 15827</strain>
    </source>
</reference>
<dbReference type="GO" id="GO:0005829">
    <property type="term" value="C:cytosol"/>
    <property type="evidence" value="ECO:0007669"/>
    <property type="project" value="TreeGrafter"/>
</dbReference>
<evidence type="ECO:0000256" key="1">
    <source>
        <dbReference type="ARBA" id="ARBA00007789"/>
    </source>
</evidence>
<dbReference type="InterPro" id="IPR011251">
    <property type="entry name" value="Luciferase-like_dom"/>
</dbReference>
<dbReference type="InterPro" id="IPR036661">
    <property type="entry name" value="Luciferase-like_sf"/>
</dbReference>
<dbReference type="NCBIfam" id="TIGR03558">
    <property type="entry name" value="oxido_grp_1"/>
    <property type="match status" value="1"/>
</dbReference>
<feature type="domain" description="Luciferase-like" evidence="2">
    <location>
        <begin position="1"/>
        <end position="292"/>
    </location>
</feature>
<evidence type="ECO:0000259" key="2">
    <source>
        <dbReference type="Pfam" id="PF00296"/>
    </source>
</evidence>
<sequence length="326" mass="36597">MKLSVLDYGVIDYGGTATTALQQTLSLAQTAEKYGYYRFLVAEHHHIAAFSTSSPEILTCYLASQTESIRIGTAGIMLMHYSPYKVAEQMKTLAALFPGRIDLGIGSAMGTLVVQRALETRHNKKEYPQLLQQLLDDLSGKGLVRTYPKIHHLPNVFVLSSSEVTAQLAAQLGLSYTFGIFPFMKKDLTLEAQKIPASYRQAFKVSEFSQKPYVIFACFIVIAETAKEAEAMAKCLDIWMLGKEDFNKFKTYPTIEQAKNYSLSKQDKNKIQEQRKRMVIGNSKEVKAKLDKYLALSQADELLVIPLVPGFENRKKAVQLLAQLYL</sequence>
<evidence type="ECO:0000313" key="4">
    <source>
        <dbReference type="Proteomes" id="UP000198556"/>
    </source>
</evidence>
<dbReference type="PANTHER" id="PTHR30137">
    <property type="entry name" value="LUCIFERASE-LIKE MONOOXYGENASE"/>
    <property type="match status" value="1"/>
</dbReference>
<protein>
    <submittedName>
        <fullName evidence="3">Luciferase family oxidoreductase, group 1</fullName>
    </submittedName>
</protein>
<keyword evidence="4" id="KW-1185">Reference proteome</keyword>
<accession>A0A1H9GWZ7</accession>
<dbReference type="OrthoDB" id="9780518at2"/>
<dbReference type="AlphaFoldDB" id="A0A1H9GWZ7"/>
<proteinExistence type="predicted"/>
<dbReference type="Pfam" id="PF00296">
    <property type="entry name" value="Bac_luciferase"/>
    <property type="match status" value="1"/>
</dbReference>
<dbReference type="PANTHER" id="PTHR30137:SF6">
    <property type="entry name" value="LUCIFERASE-LIKE MONOOXYGENASE"/>
    <property type="match status" value="1"/>
</dbReference>
<organism evidence="3 4">
    <name type="scientific">Granulicatella balaenopterae</name>
    <dbReference type="NCBI Taxonomy" id="137733"/>
    <lineage>
        <taxon>Bacteria</taxon>
        <taxon>Bacillati</taxon>
        <taxon>Bacillota</taxon>
        <taxon>Bacilli</taxon>
        <taxon>Lactobacillales</taxon>
        <taxon>Carnobacteriaceae</taxon>
        <taxon>Granulicatella</taxon>
    </lineage>
</organism>
<dbReference type="STRING" id="137733.SAMN05421767_10174"/>
<dbReference type="InterPro" id="IPR050766">
    <property type="entry name" value="Bact_Lucif_Oxidored"/>
</dbReference>
<dbReference type="GO" id="GO:0016705">
    <property type="term" value="F:oxidoreductase activity, acting on paired donors, with incorporation or reduction of molecular oxygen"/>
    <property type="evidence" value="ECO:0007669"/>
    <property type="project" value="InterPro"/>
</dbReference>
<dbReference type="Gene3D" id="3.20.20.30">
    <property type="entry name" value="Luciferase-like domain"/>
    <property type="match status" value="1"/>
</dbReference>
<dbReference type="InterPro" id="IPR019949">
    <property type="entry name" value="CmoO-like"/>
</dbReference>
<dbReference type="RefSeq" id="WP_089745491.1">
    <property type="nucleotide sequence ID" value="NZ_FOGF01000001.1"/>
</dbReference>
<name>A0A1H9GWZ7_9LACT</name>